<comment type="pathway">
    <text evidence="1 6">Cell wall biogenesis; peptidoglycan biosynthesis.</text>
</comment>
<dbReference type="GO" id="GO:0016740">
    <property type="term" value="F:transferase activity"/>
    <property type="evidence" value="ECO:0007669"/>
    <property type="project" value="UniProtKB-KW"/>
</dbReference>
<evidence type="ECO:0000256" key="2">
    <source>
        <dbReference type="ARBA" id="ARBA00022679"/>
    </source>
</evidence>
<keyword evidence="3 6" id="KW-0133">Cell shape</keyword>
<keyword evidence="2" id="KW-0808">Transferase</keyword>
<evidence type="ECO:0000256" key="5">
    <source>
        <dbReference type="ARBA" id="ARBA00023316"/>
    </source>
</evidence>
<dbReference type="GO" id="GO:0071555">
    <property type="term" value="P:cell wall organization"/>
    <property type="evidence" value="ECO:0007669"/>
    <property type="project" value="UniProtKB-UniRule"/>
</dbReference>
<dbReference type="Gene3D" id="2.40.440.10">
    <property type="entry name" value="L,D-transpeptidase catalytic domain-like"/>
    <property type="match status" value="1"/>
</dbReference>
<dbReference type="eggNOG" id="COG1376">
    <property type="taxonomic scope" value="Bacteria"/>
</dbReference>
<dbReference type="UniPathway" id="UPA00219"/>
<evidence type="ECO:0000256" key="1">
    <source>
        <dbReference type="ARBA" id="ARBA00004752"/>
    </source>
</evidence>
<dbReference type="CDD" id="cd16913">
    <property type="entry name" value="YkuD_like"/>
    <property type="match status" value="1"/>
</dbReference>
<evidence type="ECO:0000313" key="8">
    <source>
        <dbReference type="EMBL" id="ERT69917.1"/>
    </source>
</evidence>
<feature type="active site" description="Nucleophile" evidence="6">
    <location>
        <position position="284"/>
    </location>
</feature>
<organism evidence="8 9">
    <name type="scientific">Cetobacterium somerae ATCC BAA-474</name>
    <dbReference type="NCBI Taxonomy" id="1319815"/>
    <lineage>
        <taxon>Bacteria</taxon>
        <taxon>Fusobacteriati</taxon>
        <taxon>Fusobacteriota</taxon>
        <taxon>Fusobacteriia</taxon>
        <taxon>Fusobacteriales</taxon>
        <taxon>Fusobacteriaceae</taxon>
        <taxon>Cetobacterium</taxon>
    </lineage>
</organism>
<dbReference type="GO" id="GO:0009252">
    <property type="term" value="P:peptidoglycan biosynthetic process"/>
    <property type="evidence" value="ECO:0007669"/>
    <property type="project" value="UniProtKB-UniPathway"/>
</dbReference>
<reference evidence="8 9" key="1">
    <citation type="submission" date="2013-08" db="EMBL/GenBank/DDBJ databases">
        <authorList>
            <person name="Weinstock G."/>
            <person name="Sodergren E."/>
            <person name="Wylie T."/>
            <person name="Fulton L."/>
            <person name="Fulton R."/>
            <person name="Fronick C."/>
            <person name="O'Laughlin M."/>
            <person name="Godfrey J."/>
            <person name="Miner T."/>
            <person name="Herter B."/>
            <person name="Appelbaum E."/>
            <person name="Cordes M."/>
            <person name="Lek S."/>
            <person name="Wollam A."/>
            <person name="Pepin K.H."/>
            <person name="Palsikar V.B."/>
            <person name="Mitreva M."/>
            <person name="Wilson R.K."/>
        </authorList>
    </citation>
    <scope>NUCLEOTIDE SEQUENCE [LARGE SCALE GENOMIC DNA]</scope>
    <source>
        <strain evidence="8 9">ATCC BAA-474</strain>
    </source>
</reference>
<dbReference type="RefSeq" id="WP_023049669.1">
    <property type="nucleotide sequence ID" value="NZ_CP173062.2"/>
</dbReference>
<dbReference type="Proteomes" id="UP000017081">
    <property type="component" value="Unassembled WGS sequence"/>
</dbReference>
<protein>
    <recommendedName>
        <fullName evidence="7">L,D-TPase catalytic domain-containing protein</fullName>
    </recommendedName>
</protein>
<gene>
    <name evidence="8" type="ORF">HMPREF0202_00120</name>
</gene>
<dbReference type="HOGENOM" id="CLU_815489_0_0_0"/>
<dbReference type="InterPro" id="IPR005490">
    <property type="entry name" value="LD_TPept_cat_dom"/>
</dbReference>
<dbReference type="Pfam" id="PF03734">
    <property type="entry name" value="YkuD"/>
    <property type="match status" value="1"/>
</dbReference>
<keyword evidence="4 6" id="KW-0573">Peptidoglycan synthesis</keyword>
<dbReference type="InterPro" id="IPR038063">
    <property type="entry name" value="Transpep_catalytic_dom"/>
</dbReference>
<accession>U7VDW3</accession>
<feature type="active site" description="Proton donor/acceptor" evidence="6">
    <location>
        <position position="257"/>
    </location>
</feature>
<comment type="caution">
    <text evidence="8">The sequence shown here is derived from an EMBL/GenBank/DDBJ whole genome shotgun (WGS) entry which is preliminary data.</text>
</comment>
<dbReference type="EMBL" id="AXZF01000005">
    <property type="protein sequence ID" value="ERT69917.1"/>
    <property type="molecule type" value="Genomic_DNA"/>
</dbReference>
<evidence type="ECO:0000256" key="3">
    <source>
        <dbReference type="ARBA" id="ARBA00022960"/>
    </source>
</evidence>
<evidence type="ECO:0000313" key="9">
    <source>
        <dbReference type="Proteomes" id="UP000017081"/>
    </source>
</evidence>
<sequence length="310" mass="35591">MIKIFNFKIFTVFFLLTLFSFSKSAIIEKELLYDKYTLPDTYIIKIGDNYTQHRSYDWTKISNILDNIDNFTHDQYNLGSLKNYKNANGKPGAAIKMKSPPESDIYGVRRNQGIPLYSESNLNQPERYAWDGSLVKILSRNGNFSKVQVKDIDGTWYIPNRYIETLSTKRFDKIIIINRSFQNVVTLERVGGIWKIRSKNPITTGKDKLPYSYATPLGVFVTQNKLKRMDYMKFGNESEPGGYSPYATRFSGGGYFHGFPVDLPRTSIIEYSNSLGSLPISHMCVRSSASHAQFVYNWAEVDKSLFIVID</sequence>
<feature type="domain" description="L,D-TPase catalytic" evidence="7">
    <location>
        <begin position="173"/>
        <end position="308"/>
    </location>
</feature>
<dbReference type="PROSITE" id="PS52029">
    <property type="entry name" value="LD_TPASE"/>
    <property type="match status" value="1"/>
</dbReference>
<evidence type="ECO:0000256" key="6">
    <source>
        <dbReference type="PROSITE-ProRule" id="PRU01373"/>
    </source>
</evidence>
<keyword evidence="9" id="KW-1185">Reference proteome</keyword>
<dbReference type="SUPFAM" id="SSF141523">
    <property type="entry name" value="L,D-transpeptidase catalytic domain-like"/>
    <property type="match status" value="1"/>
</dbReference>
<name>U7VDW3_9FUSO</name>
<evidence type="ECO:0000256" key="4">
    <source>
        <dbReference type="ARBA" id="ARBA00022984"/>
    </source>
</evidence>
<proteinExistence type="predicted"/>
<dbReference type="PATRIC" id="fig|1319815.3.peg.114"/>
<dbReference type="GO" id="GO:0008360">
    <property type="term" value="P:regulation of cell shape"/>
    <property type="evidence" value="ECO:0007669"/>
    <property type="project" value="UniProtKB-UniRule"/>
</dbReference>
<dbReference type="AlphaFoldDB" id="U7VDW3"/>
<evidence type="ECO:0000259" key="7">
    <source>
        <dbReference type="PROSITE" id="PS52029"/>
    </source>
</evidence>
<keyword evidence="5 6" id="KW-0961">Cell wall biogenesis/degradation</keyword>
<dbReference type="STRING" id="1319815.HMPREF0202_00120"/>